<sequence length="110" mass="12287">MSEYIEFIKVGDTGKTEIFDVRTLGGSSLGVVKWYGAWRRYVLFAGTGTVWSPGCMETVITFINGLMDERSVAAYKKACTGGLHVYMTKEDKSAMKCERCGKPYNEYDAL</sequence>
<gene>
    <name evidence="1" type="ORF">LCGC14_2983230</name>
</gene>
<dbReference type="EMBL" id="LAZR01060982">
    <property type="protein sequence ID" value="KKK64536.1"/>
    <property type="molecule type" value="Genomic_DNA"/>
</dbReference>
<protein>
    <submittedName>
        <fullName evidence="1">Uncharacterized protein</fullName>
    </submittedName>
</protein>
<dbReference type="AlphaFoldDB" id="A0A0F8ZX39"/>
<accession>A0A0F8ZX39</accession>
<comment type="caution">
    <text evidence="1">The sequence shown here is derived from an EMBL/GenBank/DDBJ whole genome shotgun (WGS) entry which is preliminary data.</text>
</comment>
<reference evidence="1" key="1">
    <citation type="journal article" date="2015" name="Nature">
        <title>Complex archaea that bridge the gap between prokaryotes and eukaryotes.</title>
        <authorList>
            <person name="Spang A."/>
            <person name="Saw J.H."/>
            <person name="Jorgensen S.L."/>
            <person name="Zaremba-Niedzwiedzka K."/>
            <person name="Martijn J."/>
            <person name="Lind A.E."/>
            <person name="van Eijk R."/>
            <person name="Schleper C."/>
            <person name="Guy L."/>
            <person name="Ettema T.J."/>
        </authorList>
    </citation>
    <scope>NUCLEOTIDE SEQUENCE</scope>
</reference>
<evidence type="ECO:0000313" key="1">
    <source>
        <dbReference type="EMBL" id="KKK64536.1"/>
    </source>
</evidence>
<proteinExistence type="predicted"/>
<organism evidence="1">
    <name type="scientific">marine sediment metagenome</name>
    <dbReference type="NCBI Taxonomy" id="412755"/>
    <lineage>
        <taxon>unclassified sequences</taxon>
        <taxon>metagenomes</taxon>
        <taxon>ecological metagenomes</taxon>
    </lineage>
</organism>
<name>A0A0F8ZX39_9ZZZZ</name>